<organism evidence="7 8">
    <name type="scientific">Tieghemiomyces parasiticus</name>
    <dbReference type="NCBI Taxonomy" id="78921"/>
    <lineage>
        <taxon>Eukaryota</taxon>
        <taxon>Fungi</taxon>
        <taxon>Fungi incertae sedis</taxon>
        <taxon>Zoopagomycota</taxon>
        <taxon>Kickxellomycotina</taxon>
        <taxon>Dimargaritomycetes</taxon>
        <taxon>Dimargaritales</taxon>
        <taxon>Dimargaritaceae</taxon>
        <taxon>Tieghemiomyces</taxon>
    </lineage>
</organism>
<feature type="region of interest" description="Disordered" evidence="5">
    <location>
        <begin position="119"/>
        <end position="142"/>
    </location>
</feature>
<proteinExistence type="predicted"/>
<dbReference type="GO" id="GO:0034472">
    <property type="term" value="P:snRNA 3'-end processing"/>
    <property type="evidence" value="ECO:0007669"/>
    <property type="project" value="TreeGrafter"/>
</dbReference>
<gene>
    <name evidence="7" type="ORF">IWQ60_002564</name>
</gene>
<dbReference type="GO" id="GO:0032039">
    <property type="term" value="C:integrator complex"/>
    <property type="evidence" value="ECO:0007669"/>
    <property type="project" value="InterPro"/>
</dbReference>
<evidence type="ECO:0000256" key="2">
    <source>
        <dbReference type="ARBA" id="ARBA00004496"/>
    </source>
</evidence>
<feature type="domain" description="Beta-Casp" evidence="6">
    <location>
        <begin position="277"/>
        <end position="401"/>
    </location>
</feature>
<dbReference type="Pfam" id="PF10996">
    <property type="entry name" value="Beta-Casp"/>
    <property type="match status" value="1"/>
</dbReference>
<evidence type="ECO:0000256" key="1">
    <source>
        <dbReference type="ARBA" id="ARBA00004123"/>
    </source>
</evidence>
<evidence type="ECO:0000256" key="5">
    <source>
        <dbReference type="SAM" id="MobiDB-lite"/>
    </source>
</evidence>
<dbReference type="SUPFAM" id="SSF56281">
    <property type="entry name" value="Metallo-hydrolase/oxidoreductase"/>
    <property type="match status" value="1"/>
</dbReference>
<reference evidence="7" key="1">
    <citation type="submission" date="2022-07" db="EMBL/GenBank/DDBJ databases">
        <title>Phylogenomic reconstructions and comparative analyses of Kickxellomycotina fungi.</title>
        <authorList>
            <person name="Reynolds N.K."/>
            <person name="Stajich J.E."/>
            <person name="Barry K."/>
            <person name="Grigoriev I.V."/>
            <person name="Crous P."/>
            <person name="Smith M.E."/>
        </authorList>
    </citation>
    <scope>NUCLEOTIDE SEQUENCE</scope>
    <source>
        <strain evidence="7">RSA 861</strain>
    </source>
</reference>
<keyword evidence="3" id="KW-0963">Cytoplasm</keyword>
<dbReference type="SMART" id="SM01027">
    <property type="entry name" value="Beta-Casp"/>
    <property type="match status" value="1"/>
</dbReference>
<comment type="subcellular location">
    <subcellularLocation>
        <location evidence="2">Cytoplasm</location>
    </subcellularLocation>
    <subcellularLocation>
        <location evidence="1">Nucleus</location>
    </subcellularLocation>
</comment>
<dbReference type="OrthoDB" id="5600060at2759"/>
<name>A0A9W8E1I8_9FUNG</name>
<dbReference type="PANTHER" id="PTHR46094">
    <property type="entry name" value="INTEGRATOR COMPLEX SUBUNIT 9"/>
    <property type="match status" value="1"/>
</dbReference>
<evidence type="ECO:0000259" key="6">
    <source>
        <dbReference type="SMART" id="SM01027"/>
    </source>
</evidence>
<evidence type="ECO:0000313" key="7">
    <source>
        <dbReference type="EMBL" id="KAJ1927873.1"/>
    </source>
</evidence>
<protein>
    <recommendedName>
        <fullName evidence="6">Beta-Casp domain-containing protein</fullName>
    </recommendedName>
</protein>
<dbReference type="InterPro" id="IPR027074">
    <property type="entry name" value="Integrator_9su"/>
</dbReference>
<dbReference type="PANTHER" id="PTHR46094:SF1">
    <property type="entry name" value="INTEGRATOR COMPLEX SUBUNIT 9"/>
    <property type="match status" value="1"/>
</dbReference>
<sequence length="623" mass="68526">MPRVTCLSRIPGAHFFLFEWGDVTFVFDCGLPELPDRSDEDAKTRASHSIPSLWADLNLVDWGSVDFILISNHTQMLALPFIMGYSAFAGTVYFTEVGLVFARCWIEELVQYQETPRVSRPAVGPSSSTSVSSTSTARSGSVGAGLRHLPYTHSDALQCLEKIMSLRYKETQCPFHHVKVTPYSSGFALGSANWVVEVAAQRLTLLSNSSLLTATHPSNFDWTVVERTHAMFVADRYVERGPGPPLSHTLNQVNSAVLATLKQKGNVLFPCHILGLVFDLIESLAYALDAHGLSKVRMYAVSPVADRALLYANIMGEWMCPEKQNLIYLPEAPLLQDELIASGRLTYVTSLTQLTKLSYQEPCIIFAGHASLATGPARELLRQWGGNPLHAIVAVEPGTDVFRSWQSLYSAHEVATPAPRCQLFNLPLDTELSTRDLLDVVERTTATAVILPSDTLATLRSRLPPAGGSRTYVAYAPLEAATWEASGPQRQTVYLSENVAWQSELTLQGGQTVARIQGILREERGGLRIKPPGMFTQRGQPHKRMLCGNVATDRLIEGIKTDTGLQLDSVDKKEDGVVRLTLTAGPHKATITCDAGRTQLHCDHEELRCHLSSLIRHSSLVEL</sequence>
<dbReference type="Gene3D" id="3.40.50.10890">
    <property type="match status" value="1"/>
</dbReference>
<evidence type="ECO:0000256" key="3">
    <source>
        <dbReference type="ARBA" id="ARBA00022490"/>
    </source>
</evidence>
<dbReference type="EMBL" id="JANBPT010000098">
    <property type="protein sequence ID" value="KAJ1927873.1"/>
    <property type="molecule type" value="Genomic_DNA"/>
</dbReference>
<evidence type="ECO:0000313" key="8">
    <source>
        <dbReference type="Proteomes" id="UP001150569"/>
    </source>
</evidence>
<dbReference type="InterPro" id="IPR036866">
    <property type="entry name" value="RibonucZ/Hydroxyglut_hydro"/>
</dbReference>
<comment type="caution">
    <text evidence="7">The sequence shown here is derived from an EMBL/GenBank/DDBJ whole genome shotgun (WGS) entry which is preliminary data.</text>
</comment>
<evidence type="ECO:0000256" key="4">
    <source>
        <dbReference type="ARBA" id="ARBA00023242"/>
    </source>
</evidence>
<feature type="compositionally biased region" description="Low complexity" evidence="5">
    <location>
        <begin position="122"/>
        <end position="141"/>
    </location>
</feature>
<accession>A0A9W8E1I8</accession>
<keyword evidence="4" id="KW-0539">Nucleus</keyword>
<dbReference type="Proteomes" id="UP001150569">
    <property type="component" value="Unassembled WGS sequence"/>
</dbReference>
<dbReference type="InterPro" id="IPR022712">
    <property type="entry name" value="Beta_Casp"/>
</dbReference>
<keyword evidence="8" id="KW-1185">Reference proteome</keyword>
<dbReference type="GO" id="GO:0005737">
    <property type="term" value="C:cytoplasm"/>
    <property type="evidence" value="ECO:0007669"/>
    <property type="project" value="UniProtKB-SubCell"/>
</dbReference>
<dbReference type="AlphaFoldDB" id="A0A9W8E1I8"/>